<protein>
    <recommendedName>
        <fullName evidence="3">AB hydrolase-1 domain-containing protein</fullName>
    </recommendedName>
</protein>
<dbReference type="RefSeq" id="XP_024337222.1">
    <property type="nucleotide sequence ID" value="XM_024477055.1"/>
</dbReference>
<evidence type="ECO:0000256" key="2">
    <source>
        <dbReference type="ARBA" id="ARBA00022801"/>
    </source>
</evidence>
<dbReference type="InterPro" id="IPR050471">
    <property type="entry name" value="AB_hydrolase"/>
</dbReference>
<accession>A0A1X6MVN8</accession>
<dbReference type="Proteomes" id="UP000194127">
    <property type="component" value="Unassembled WGS sequence"/>
</dbReference>
<dbReference type="GO" id="GO:0006508">
    <property type="term" value="P:proteolysis"/>
    <property type="evidence" value="ECO:0007669"/>
    <property type="project" value="InterPro"/>
</dbReference>
<dbReference type="GeneID" id="36322005"/>
<dbReference type="EMBL" id="KZ110600">
    <property type="protein sequence ID" value="OSX60428.1"/>
    <property type="molecule type" value="Genomic_DNA"/>
</dbReference>
<evidence type="ECO:0000256" key="1">
    <source>
        <dbReference type="ARBA" id="ARBA00010088"/>
    </source>
</evidence>
<feature type="domain" description="AB hydrolase-1" evidence="3">
    <location>
        <begin position="37"/>
        <end position="290"/>
    </location>
</feature>
<dbReference type="Gene3D" id="3.40.50.1820">
    <property type="entry name" value="alpha/beta hydrolase"/>
    <property type="match status" value="1"/>
</dbReference>
<keyword evidence="2" id="KW-0378">Hydrolase</keyword>
<sequence>MSVSETDGYAPVTVHNAGKPCQTFYKIVGDLSSGKIPLIVLNGGPGSTYTYVFSIKDIATLTDLPVVFYDQIGGGKSTHLPEKNGDVDFWTVQIFVDEFHSLLRHLNIKEYNVLGHSWGAMLGMEIAIRQPAGLRKLVLSSGPVSMELWVQVTRKLLETLPADLQQIIRENEEAKTYNSPEYNAAMQEFTKRFVCRLDPLPEEVTAAFKEMEADPTPYVTMQGPSEFTITGNLKDWSVIDDLHKINVPVLVTNGAHDEAQDPVVAPLFQHVPRVRWYTFANSAHMAHWEEREKYMQVVGDFLTQ</sequence>
<dbReference type="AlphaFoldDB" id="A0A1X6MVN8"/>
<organism evidence="4 5">
    <name type="scientific">Postia placenta MAD-698-R-SB12</name>
    <dbReference type="NCBI Taxonomy" id="670580"/>
    <lineage>
        <taxon>Eukaryota</taxon>
        <taxon>Fungi</taxon>
        <taxon>Dikarya</taxon>
        <taxon>Basidiomycota</taxon>
        <taxon>Agaricomycotina</taxon>
        <taxon>Agaricomycetes</taxon>
        <taxon>Polyporales</taxon>
        <taxon>Adustoporiaceae</taxon>
        <taxon>Rhodonia</taxon>
    </lineage>
</organism>
<dbReference type="OrthoDB" id="190201at2759"/>
<proteinExistence type="inferred from homology"/>
<dbReference type="InterPro" id="IPR002410">
    <property type="entry name" value="Peptidase_S33"/>
</dbReference>
<evidence type="ECO:0000313" key="4">
    <source>
        <dbReference type="EMBL" id="OSX60428.1"/>
    </source>
</evidence>
<dbReference type="GO" id="GO:0008233">
    <property type="term" value="F:peptidase activity"/>
    <property type="evidence" value="ECO:0007669"/>
    <property type="project" value="InterPro"/>
</dbReference>
<evidence type="ECO:0000259" key="3">
    <source>
        <dbReference type="Pfam" id="PF00561"/>
    </source>
</evidence>
<dbReference type="Pfam" id="PF00561">
    <property type="entry name" value="Abhydrolase_1"/>
    <property type="match status" value="1"/>
</dbReference>
<dbReference type="NCBIfam" id="TIGR01250">
    <property type="entry name" value="pro_imino_pep_2"/>
    <property type="match status" value="1"/>
</dbReference>
<dbReference type="PRINTS" id="PR00793">
    <property type="entry name" value="PROAMNOPTASE"/>
</dbReference>
<dbReference type="PANTHER" id="PTHR43433">
    <property type="entry name" value="HYDROLASE, ALPHA/BETA FOLD FAMILY PROTEIN"/>
    <property type="match status" value="1"/>
</dbReference>
<dbReference type="PIRSF" id="PIRSF005539">
    <property type="entry name" value="Pept_S33_TRI_F1"/>
    <property type="match status" value="1"/>
</dbReference>
<comment type="similarity">
    <text evidence="1">Belongs to the peptidase S33 family.</text>
</comment>
<dbReference type="STRING" id="670580.A0A1X6MVN8"/>
<dbReference type="InterPro" id="IPR029058">
    <property type="entry name" value="AB_hydrolase_fold"/>
</dbReference>
<reference evidence="4 5" key="1">
    <citation type="submission" date="2017-04" db="EMBL/GenBank/DDBJ databases">
        <title>Genome Sequence of the Model Brown-Rot Fungus Postia placenta SB12.</title>
        <authorList>
            <consortium name="DOE Joint Genome Institute"/>
            <person name="Gaskell J."/>
            <person name="Kersten P."/>
            <person name="Larrondo L.F."/>
            <person name="Canessa P."/>
            <person name="Martinez D."/>
            <person name="Hibbett D."/>
            <person name="Schmoll M."/>
            <person name="Kubicek C.P."/>
            <person name="Martinez A.T."/>
            <person name="Yadav J."/>
            <person name="Master E."/>
            <person name="Magnuson J.K."/>
            <person name="James T."/>
            <person name="Yaver D."/>
            <person name="Berka R."/>
            <person name="Labutti K."/>
            <person name="Lipzen A."/>
            <person name="Aerts A."/>
            <person name="Barry K."/>
            <person name="Henrissat B."/>
            <person name="Blanchette R."/>
            <person name="Grigoriev I."/>
            <person name="Cullen D."/>
        </authorList>
    </citation>
    <scope>NUCLEOTIDE SEQUENCE [LARGE SCALE GENOMIC DNA]</scope>
    <source>
        <strain evidence="4 5">MAD-698-R-SB12</strain>
    </source>
</reference>
<dbReference type="InterPro" id="IPR000073">
    <property type="entry name" value="AB_hydrolase_1"/>
</dbReference>
<gene>
    <name evidence="4" type="ORF">POSPLADRAFT_1035007</name>
</gene>
<dbReference type="SUPFAM" id="SSF53474">
    <property type="entry name" value="alpha/beta-Hydrolases"/>
    <property type="match status" value="1"/>
</dbReference>
<dbReference type="PANTHER" id="PTHR43433:SF5">
    <property type="entry name" value="AB HYDROLASE-1 DOMAIN-CONTAINING PROTEIN"/>
    <property type="match status" value="1"/>
</dbReference>
<keyword evidence="5" id="KW-1185">Reference proteome</keyword>
<dbReference type="InterPro" id="IPR005945">
    <property type="entry name" value="Pro_imino_pep"/>
</dbReference>
<evidence type="ECO:0000313" key="5">
    <source>
        <dbReference type="Proteomes" id="UP000194127"/>
    </source>
</evidence>
<name>A0A1X6MVN8_9APHY</name>